<keyword evidence="7" id="KW-1185">Reference proteome</keyword>
<dbReference type="SMART" id="SM00865">
    <property type="entry name" value="Tubulin_C"/>
    <property type="match status" value="1"/>
</dbReference>
<dbReference type="InterPro" id="IPR003008">
    <property type="entry name" value="Tubulin_FtsZ_GTPase"/>
</dbReference>
<accession>A0ABP0UKH1</accession>
<dbReference type="Pfam" id="PF00091">
    <property type="entry name" value="Tubulin"/>
    <property type="match status" value="1"/>
</dbReference>
<dbReference type="InterPro" id="IPR036525">
    <property type="entry name" value="Tubulin/FtsZ_GTPase_sf"/>
</dbReference>
<feature type="domain" description="Tubulin/FtsZ GTPase" evidence="4">
    <location>
        <begin position="1"/>
        <end position="156"/>
    </location>
</feature>
<dbReference type="SMART" id="SM00864">
    <property type="entry name" value="Tubulin"/>
    <property type="match status" value="1"/>
</dbReference>
<dbReference type="InterPro" id="IPR018316">
    <property type="entry name" value="Tubulin/FtsZ_2-layer-sand-dom"/>
</dbReference>
<name>A0ABP0UKH1_9BRYO</name>
<keyword evidence="3" id="KW-0342">GTP-binding</keyword>
<evidence type="ECO:0000259" key="5">
    <source>
        <dbReference type="SMART" id="SM00865"/>
    </source>
</evidence>
<dbReference type="PROSITE" id="PS01135">
    <property type="entry name" value="FTSZ_2"/>
    <property type="match status" value="1"/>
</dbReference>
<dbReference type="PRINTS" id="PR00423">
    <property type="entry name" value="CELLDVISFTSZ"/>
</dbReference>
<dbReference type="EMBL" id="OZ019896">
    <property type="protein sequence ID" value="CAK9223775.1"/>
    <property type="molecule type" value="Genomic_DNA"/>
</dbReference>
<protein>
    <recommendedName>
        <fullName evidence="8">Cell division protein FtsZ</fullName>
    </recommendedName>
</protein>
<dbReference type="CDD" id="cd02201">
    <property type="entry name" value="FtsZ_type1"/>
    <property type="match status" value="1"/>
</dbReference>
<evidence type="ECO:0000313" key="7">
    <source>
        <dbReference type="Proteomes" id="UP001497512"/>
    </source>
</evidence>
<evidence type="ECO:0000313" key="6">
    <source>
        <dbReference type="EMBL" id="CAK9223775.1"/>
    </source>
</evidence>
<evidence type="ECO:0000256" key="1">
    <source>
        <dbReference type="ARBA" id="ARBA00009690"/>
    </source>
</evidence>
<dbReference type="Gene3D" id="3.40.50.1440">
    <property type="entry name" value="Tubulin/FtsZ, GTPase domain"/>
    <property type="match status" value="1"/>
</dbReference>
<dbReference type="Pfam" id="PF12327">
    <property type="entry name" value="FtsZ_C"/>
    <property type="match status" value="1"/>
</dbReference>
<dbReference type="InterPro" id="IPR020805">
    <property type="entry name" value="Cell_div_FtsZ_CS"/>
</dbReference>
<dbReference type="PANTHER" id="PTHR30314:SF3">
    <property type="entry name" value="MITOCHONDRIAL DIVISION PROTEIN FSZA"/>
    <property type="match status" value="1"/>
</dbReference>
<proteinExistence type="inferred from homology"/>
<gene>
    <name evidence="6" type="ORF">CSSPTR1EN2_LOCUS17000</name>
</gene>
<dbReference type="SUPFAM" id="SSF52490">
    <property type="entry name" value="Tubulin nucleotide-binding domain-like"/>
    <property type="match status" value="1"/>
</dbReference>
<keyword evidence="2" id="KW-0547">Nucleotide-binding</keyword>
<feature type="domain" description="Tubulin/FtsZ 2-layer sandwich" evidence="5">
    <location>
        <begin position="108"/>
        <end position="227"/>
    </location>
</feature>
<dbReference type="Proteomes" id="UP001497512">
    <property type="component" value="Chromosome 4"/>
</dbReference>
<organism evidence="6 7">
    <name type="scientific">Sphagnum troendelagicum</name>
    <dbReference type="NCBI Taxonomy" id="128251"/>
    <lineage>
        <taxon>Eukaryota</taxon>
        <taxon>Viridiplantae</taxon>
        <taxon>Streptophyta</taxon>
        <taxon>Embryophyta</taxon>
        <taxon>Bryophyta</taxon>
        <taxon>Sphagnophytina</taxon>
        <taxon>Sphagnopsida</taxon>
        <taxon>Sphagnales</taxon>
        <taxon>Sphagnaceae</taxon>
        <taxon>Sphagnum</taxon>
    </lineage>
</organism>
<evidence type="ECO:0000256" key="3">
    <source>
        <dbReference type="ARBA" id="ARBA00023134"/>
    </source>
</evidence>
<reference evidence="6" key="1">
    <citation type="submission" date="2024-02" db="EMBL/GenBank/DDBJ databases">
        <authorList>
            <consortium name="ELIXIR-Norway"/>
            <consortium name="Elixir Norway"/>
        </authorList>
    </citation>
    <scope>NUCLEOTIDE SEQUENCE</scope>
</reference>
<dbReference type="InterPro" id="IPR000158">
    <property type="entry name" value="Cell_div_FtsZ"/>
</dbReference>
<dbReference type="SUPFAM" id="SSF55307">
    <property type="entry name" value="Tubulin C-terminal domain-like"/>
    <property type="match status" value="1"/>
</dbReference>
<dbReference type="InterPro" id="IPR008280">
    <property type="entry name" value="Tub_FtsZ_C"/>
</dbReference>
<dbReference type="Gene3D" id="3.30.1330.20">
    <property type="entry name" value="Tubulin/FtsZ, C-terminal domain"/>
    <property type="match status" value="1"/>
</dbReference>
<comment type="similarity">
    <text evidence="1">Belongs to the FtsZ family.</text>
</comment>
<evidence type="ECO:0000259" key="4">
    <source>
        <dbReference type="SMART" id="SM00864"/>
    </source>
</evidence>
<evidence type="ECO:0008006" key="8">
    <source>
        <dbReference type="Google" id="ProtNLM"/>
    </source>
</evidence>
<dbReference type="InterPro" id="IPR045061">
    <property type="entry name" value="FtsZ/CetZ"/>
</dbReference>
<dbReference type="InterPro" id="IPR037103">
    <property type="entry name" value="Tubulin/FtsZ-like_C"/>
</dbReference>
<evidence type="ECO:0000256" key="2">
    <source>
        <dbReference type="ARBA" id="ARBA00022741"/>
    </source>
</evidence>
<dbReference type="InterPro" id="IPR017975">
    <property type="entry name" value="Tubulin_CS"/>
</dbReference>
<dbReference type="PANTHER" id="PTHR30314">
    <property type="entry name" value="CELL DIVISION PROTEIN FTSZ-RELATED"/>
    <property type="match status" value="1"/>
</dbReference>
<sequence length="296" mass="31887">MSSLPPTNRLQIGQKLTRGLGVAGNPEIGQSAAEESMGIVEEAMRGADMVFVTAGMGGGTGSGAAPIIAGITKQLGILTVGIVTMPFRFEGRRRSVQAQEAIAALRNNVDTMITIPNDKLLTAVTQSTPVKEAFNLADDILCQGHWLQSSPLLDVGIERATGIVWNITGGKDMTLFEVNAAAEVIYELVDPNANLIFGAVVDDSLHDQISITLIATGFQPQEESDLPNLKVSWSSHAFVFTSLSQCSEKLSAREHQTIEHEFIFIEESLSFRLLSMVNEQARDCLSSCHSVMRGVK</sequence>
<dbReference type="InterPro" id="IPR024757">
    <property type="entry name" value="FtsZ_C"/>
</dbReference>
<dbReference type="PROSITE" id="PS00227">
    <property type="entry name" value="TUBULIN"/>
    <property type="match status" value="1"/>
</dbReference>